<keyword evidence="1" id="KW-0472">Membrane</keyword>
<keyword evidence="1" id="KW-0812">Transmembrane</keyword>
<sequence>MIGNLINFIKSKTLTDVVYIVMMILIVTLIKDMVTSMVRKRKDKKWLENAFKKSKNNKDDVVEGFNIPECPTEPTSVCEQLKFLLCNANFEKLKALLDRINITNDFFDFININSITSYNIQVTDLYGSGEDDNHKNIYVYGSLNIKNYDTTPNNRLRVDCIMPYEREHGVLFMRKTPGIANENNKGNIIAQIVMDDTHERGQLSSYVPGGTAGKFVSLIDDGNPAN</sequence>
<evidence type="ECO:0000313" key="2">
    <source>
        <dbReference type="EMBL" id="QOI90612.1"/>
    </source>
</evidence>
<reference evidence="2" key="1">
    <citation type="submission" date="2020-06" db="EMBL/GenBank/DDBJ databases">
        <title>Lateral gene transfer of anion-conducting channel rhodopsins between green algae and giant viruses.</title>
        <authorList>
            <person name="Rozenberg A."/>
            <person name="Oppermann J."/>
            <person name="Wietek J."/>
            <person name="Fernandez Lahore R.G."/>
            <person name="Sandaa R.-A."/>
            <person name="Bratbak G."/>
            <person name="Hegemann P."/>
            <person name="Beja O."/>
        </authorList>
    </citation>
    <scope>NUCLEOTIDE SEQUENCE</scope>
    <source>
        <strain evidence="2">01B</strain>
    </source>
</reference>
<name>A0A7M3UPC9_POV01</name>
<accession>A0A7M3UPC9</accession>
<feature type="transmembrane region" description="Helical" evidence="1">
    <location>
        <begin position="17"/>
        <end position="34"/>
    </location>
</feature>
<proteinExistence type="predicted"/>
<dbReference type="EMBL" id="MT663542">
    <property type="protein sequence ID" value="QOI90612.1"/>
    <property type="molecule type" value="Genomic_DNA"/>
</dbReference>
<evidence type="ECO:0000256" key="1">
    <source>
        <dbReference type="SAM" id="Phobius"/>
    </source>
</evidence>
<keyword evidence="1" id="KW-1133">Transmembrane helix</keyword>
<protein>
    <submittedName>
        <fullName evidence="2">Uncharacterized protein</fullName>
    </submittedName>
</protein>
<organism evidence="2">
    <name type="scientific">Pyramimonas orientalis virus</name>
    <name type="common">PoV01</name>
    <dbReference type="NCBI Taxonomy" id="455367"/>
    <lineage>
        <taxon>Viruses</taxon>
        <taxon>Varidnaviria</taxon>
        <taxon>Bamfordvirae</taxon>
        <taxon>Nucleocytoviricota</taxon>
        <taxon>Megaviricetes</taxon>
        <taxon>Imitervirales</taxon>
        <taxon>Allomimiviridae</taxon>
        <taxon>Heliosvirus</taxon>
        <taxon>Heliosvirus raunefjordenense</taxon>
    </lineage>
</organism>
<organismHost>
    <name type="scientific">Pyramimonas plurioculata</name>
    <dbReference type="NCBI Taxonomy" id="36893"/>
</organismHost>
<gene>
    <name evidence="2" type="ORF">HWQ62_00481</name>
</gene>